<accession>A0A7Z0QQQ8</accession>
<organism evidence="2 3">
    <name type="scientific">Luteimonas deserti</name>
    <dbReference type="NCBI Taxonomy" id="2752306"/>
    <lineage>
        <taxon>Bacteria</taxon>
        <taxon>Pseudomonadati</taxon>
        <taxon>Pseudomonadota</taxon>
        <taxon>Gammaproteobacteria</taxon>
        <taxon>Lysobacterales</taxon>
        <taxon>Lysobacteraceae</taxon>
        <taxon>Luteimonas</taxon>
    </lineage>
</organism>
<protein>
    <submittedName>
        <fullName evidence="2">VOC family protein</fullName>
    </submittedName>
</protein>
<dbReference type="InterPro" id="IPR029068">
    <property type="entry name" value="Glyas_Bleomycin-R_OHBP_Dase"/>
</dbReference>
<gene>
    <name evidence="2" type="ORF">H0E82_04265</name>
</gene>
<evidence type="ECO:0000259" key="1">
    <source>
        <dbReference type="Pfam" id="PF06983"/>
    </source>
</evidence>
<dbReference type="Pfam" id="PF06983">
    <property type="entry name" value="3-dmu-9_3-mt"/>
    <property type="match status" value="1"/>
</dbReference>
<evidence type="ECO:0000313" key="3">
    <source>
        <dbReference type="Proteomes" id="UP000589896"/>
    </source>
</evidence>
<dbReference type="SUPFAM" id="SSF54593">
    <property type="entry name" value="Glyoxalase/Bleomycin resistance protein/Dihydroxybiphenyl dioxygenase"/>
    <property type="match status" value="1"/>
</dbReference>
<dbReference type="CDD" id="cd06588">
    <property type="entry name" value="PhnB_like"/>
    <property type="match status" value="1"/>
</dbReference>
<evidence type="ECO:0000313" key="2">
    <source>
        <dbReference type="EMBL" id="NYZ61980.1"/>
    </source>
</evidence>
<dbReference type="Gene3D" id="3.10.180.10">
    <property type="entry name" value="2,3-Dihydroxybiphenyl 1,2-Dioxygenase, domain 1"/>
    <property type="match status" value="1"/>
</dbReference>
<proteinExistence type="predicted"/>
<comment type="caution">
    <text evidence="2">The sequence shown here is derived from an EMBL/GenBank/DDBJ whole genome shotgun (WGS) entry which is preliminary data.</text>
</comment>
<dbReference type="PANTHER" id="PTHR33990:SF1">
    <property type="entry name" value="PROTEIN YJDN"/>
    <property type="match status" value="1"/>
</dbReference>
<sequence length="144" mass="15088">MRIDPYLYFDGSCAEAFAAYAAILGAPAPQLMAYAESPDGDCGGPDAAGRIMHAWLDLGAFALMGSDVPPGMPLPAGPHAFVSLGVDDDAQAERIFAALADGGAVRMPMESTFFAHRFGMLVDRFGTGWMVLHARACGDMETAA</sequence>
<keyword evidence="3" id="KW-1185">Reference proteome</keyword>
<dbReference type="RefSeq" id="WP_180544132.1">
    <property type="nucleotide sequence ID" value="NZ_JACCJZ010000010.1"/>
</dbReference>
<feature type="domain" description="PhnB-like" evidence="1">
    <location>
        <begin position="3"/>
        <end position="131"/>
    </location>
</feature>
<name>A0A7Z0QQQ8_9GAMM</name>
<dbReference type="AlphaFoldDB" id="A0A7Z0QQQ8"/>
<dbReference type="PANTHER" id="PTHR33990">
    <property type="entry name" value="PROTEIN YJDN-RELATED"/>
    <property type="match status" value="1"/>
</dbReference>
<dbReference type="Proteomes" id="UP000589896">
    <property type="component" value="Unassembled WGS sequence"/>
</dbReference>
<dbReference type="InterPro" id="IPR028973">
    <property type="entry name" value="PhnB-like"/>
</dbReference>
<reference evidence="2 3" key="1">
    <citation type="submission" date="2020-07" db="EMBL/GenBank/DDBJ databases">
        <title>isolation of Luteimonas sp. SJ-16.</title>
        <authorList>
            <person name="Huang X.-X."/>
            <person name="Xu L."/>
            <person name="Sun J.-Q."/>
        </authorList>
    </citation>
    <scope>NUCLEOTIDE SEQUENCE [LARGE SCALE GENOMIC DNA]</scope>
    <source>
        <strain evidence="2 3">SJ-16</strain>
    </source>
</reference>
<dbReference type="EMBL" id="JACCJZ010000010">
    <property type="protein sequence ID" value="NYZ61980.1"/>
    <property type="molecule type" value="Genomic_DNA"/>
</dbReference>